<protein>
    <recommendedName>
        <fullName evidence="3">HNH endonuclease</fullName>
    </recommendedName>
</protein>
<sequence>MKFSWFLIILAVSGLTGYYWGLGTSDRSQAAFVQYNTESFAPKLPTKTEQCAMIGSLPDSECTPGSIFPNATVDKICVSGYTKTVRSVPVSLKKKIYRMYGIKYPQPFGTYEADHFIPLALGGDNDVANLFPEPAEPRPGFKEKDLVESYLYEKVCSGEIELPAAQRAISGNWLQVYDSLSDSEISRLKNKYKDWTKRGD</sequence>
<reference evidence="1 2" key="1">
    <citation type="journal article" date="2015" name="Nature">
        <title>rRNA introns, odd ribosomes, and small enigmatic genomes across a large radiation of phyla.</title>
        <authorList>
            <person name="Brown C.T."/>
            <person name="Hug L.A."/>
            <person name="Thomas B.C."/>
            <person name="Sharon I."/>
            <person name="Castelle C.J."/>
            <person name="Singh A."/>
            <person name="Wilkins M.J."/>
            <person name="Williams K.H."/>
            <person name="Banfield J.F."/>
        </authorList>
    </citation>
    <scope>NUCLEOTIDE SEQUENCE [LARGE SCALE GENOMIC DNA]</scope>
</reference>
<dbReference type="Proteomes" id="UP000034368">
    <property type="component" value="Unassembled WGS sequence"/>
</dbReference>
<evidence type="ECO:0000313" key="1">
    <source>
        <dbReference type="EMBL" id="KKT90204.1"/>
    </source>
</evidence>
<evidence type="ECO:0008006" key="3">
    <source>
        <dbReference type="Google" id="ProtNLM"/>
    </source>
</evidence>
<dbReference type="EMBL" id="LCKD01000004">
    <property type="protein sequence ID" value="KKT90204.1"/>
    <property type="molecule type" value="Genomic_DNA"/>
</dbReference>
<organism evidence="1 2">
    <name type="scientific">Candidatus Yanofskybacteria bacterium GW2011_GWB1_45_11</name>
    <dbReference type="NCBI Taxonomy" id="1619026"/>
    <lineage>
        <taxon>Bacteria</taxon>
        <taxon>Candidatus Yanofskyibacteriota</taxon>
    </lineage>
</organism>
<gene>
    <name evidence="1" type="ORF">UW90_C0004G0009</name>
</gene>
<name>A0A0G1P1G1_9BACT</name>
<comment type="caution">
    <text evidence="1">The sequence shown here is derived from an EMBL/GenBank/DDBJ whole genome shotgun (WGS) entry which is preliminary data.</text>
</comment>
<evidence type="ECO:0000313" key="2">
    <source>
        <dbReference type="Proteomes" id="UP000034368"/>
    </source>
</evidence>
<proteinExistence type="predicted"/>
<accession>A0A0G1P1G1</accession>
<dbReference type="AlphaFoldDB" id="A0A0G1P1G1"/>